<reference evidence="3 4" key="1">
    <citation type="submission" date="2015-03" db="EMBL/GenBank/DDBJ databases">
        <authorList>
            <person name="Krishnan R."/>
            <person name="Midha S."/>
            <person name="Patil P.B."/>
            <person name="Rameshkumar N."/>
        </authorList>
    </citation>
    <scope>NUCLEOTIDE SEQUENCE [LARGE SCALE GENOMIC DNA]</scope>
    <source>
        <strain evidence="3 4">L1E11</strain>
    </source>
</reference>
<dbReference type="InterPro" id="IPR013762">
    <property type="entry name" value="Integrase-like_cat_sf"/>
</dbReference>
<keyword evidence="2" id="KW-0233">DNA recombination</keyword>
<keyword evidence="1" id="KW-0238">DNA-binding</keyword>
<dbReference type="Gene3D" id="1.10.150.130">
    <property type="match status" value="1"/>
</dbReference>
<sequence length="125" mass="14369">MKKMAHKPADANRTFSVMRKMFNLAEVWGYRPDGTNPCRYVPIYPNGKATHLISDEEMGKLFRYLDFLETDGLGLDHAILPLAIRMQFECAGRRSEIITLQWDWVDLENRRVVCPTVRPAACPSP</sequence>
<dbReference type="EMBL" id="LAPT01000113">
    <property type="protein sequence ID" value="PXF29386.1"/>
    <property type="molecule type" value="Genomic_DNA"/>
</dbReference>
<dbReference type="Proteomes" id="UP000248090">
    <property type="component" value="Unassembled WGS sequence"/>
</dbReference>
<accession>A0ABX5LSS4</accession>
<name>A0ABX5LSS4_9GAMM</name>
<evidence type="ECO:0008006" key="5">
    <source>
        <dbReference type="Google" id="ProtNLM"/>
    </source>
</evidence>
<dbReference type="InterPro" id="IPR010998">
    <property type="entry name" value="Integrase_recombinase_N"/>
</dbReference>
<dbReference type="Gene3D" id="1.10.443.10">
    <property type="entry name" value="Intergrase catalytic core"/>
    <property type="match status" value="1"/>
</dbReference>
<dbReference type="SUPFAM" id="SSF56349">
    <property type="entry name" value="DNA breaking-rejoining enzymes"/>
    <property type="match status" value="1"/>
</dbReference>
<evidence type="ECO:0000256" key="2">
    <source>
        <dbReference type="ARBA" id="ARBA00023172"/>
    </source>
</evidence>
<keyword evidence="4" id="KW-1185">Reference proteome</keyword>
<comment type="caution">
    <text evidence="3">The sequence shown here is derived from an EMBL/GenBank/DDBJ whole genome shotgun (WGS) entry which is preliminary data.</text>
</comment>
<organism evidence="3 4">
    <name type="scientific">Pokkaliibacter plantistimulans</name>
    <dbReference type="NCBI Taxonomy" id="1635171"/>
    <lineage>
        <taxon>Bacteria</taxon>
        <taxon>Pseudomonadati</taxon>
        <taxon>Pseudomonadota</taxon>
        <taxon>Gammaproteobacteria</taxon>
        <taxon>Oceanospirillales</taxon>
        <taxon>Balneatrichaceae</taxon>
        <taxon>Pokkaliibacter</taxon>
    </lineage>
</organism>
<proteinExistence type="predicted"/>
<evidence type="ECO:0000313" key="3">
    <source>
        <dbReference type="EMBL" id="PXF29386.1"/>
    </source>
</evidence>
<evidence type="ECO:0000313" key="4">
    <source>
        <dbReference type="Proteomes" id="UP000248090"/>
    </source>
</evidence>
<protein>
    <recommendedName>
        <fullName evidence="5">Tyr recombinase domain-containing protein</fullName>
    </recommendedName>
</protein>
<evidence type="ECO:0000256" key="1">
    <source>
        <dbReference type="ARBA" id="ARBA00023125"/>
    </source>
</evidence>
<gene>
    <name evidence="3" type="ORF">WH50_21105</name>
</gene>
<dbReference type="InterPro" id="IPR011010">
    <property type="entry name" value="DNA_brk_join_enz"/>
</dbReference>